<evidence type="ECO:0000313" key="2">
    <source>
        <dbReference type="Proteomes" id="UP000580910"/>
    </source>
</evidence>
<organism evidence="1 2">
    <name type="scientific">Nocardioides ginsengisegetis</name>
    <dbReference type="NCBI Taxonomy" id="661491"/>
    <lineage>
        <taxon>Bacteria</taxon>
        <taxon>Bacillati</taxon>
        <taxon>Actinomycetota</taxon>
        <taxon>Actinomycetes</taxon>
        <taxon>Propionibacteriales</taxon>
        <taxon>Nocardioidaceae</taxon>
        <taxon>Nocardioides</taxon>
    </lineage>
</organism>
<reference evidence="1 2" key="1">
    <citation type="submission" date="2020-07" db="EMBL/GenBank/DDBJ databases">
        <title>Sequencing the genomes of 1000 actinobacteria strains.</title>
        <authorList>
            <person name="Klenk H.-P."/>
        </authorList>
    </citation>
    <scope>NUCLEOTIDE SEQUENCE [LARGE SCALE GENOMIC DNA]</scope>
    <source>
        <strain evidence="1 2">DSM 21349</strain>
    </source>
</reference>
<proteinExistence type="predicted"/>
<sequence>MATAVAFFRNLNLGQGWAPNRTQLEDAFAATGATGVRSVRSNGTVVLTHPAPARAAREVRTRLRELTGYDDVVVVRRAAWLRELVRHTLALGLPEDVPVEVAFFDAGRVLPVPLPWTSPDGRLRIVAGDGRHAVTTFHDDSGRGSNATVVLQDLTGVRVTSRGLDTVRRVVDLLPGSFT</sequence>
<keyword evidence="2" id="KW-1185">Reference proteome</keyword>
<dbReference type="Pfam" id="PF08002">
    <property type="entry name" value="DUF1697"/>
    <property type="match status" value="1"/>
</dbReference>
<dbReference type="Gene3D" id="3.30.70.1280">
    <property type="entry name" value="SP0830-like domains"/>
    <property type="match status" value="1"/>
</dbReference>
<comment type="caution">
    <text evidence="1">The sequence shown here is derived from an EMBL/GenBank/DDBJ whole genome shotgun (WGS) entry which is preliminary data.</text>
</comment>
<dbReference type="EMBL" id="JACGXA010000001">
    <property type="protein sequence ID" value="MBA8802248.1"/>
    <property type="molecule type" value="Genomic_DNA"/>
</dbReference>
<dbReference type="AlphaFoldDB" id="A0A7W3IX56"/>
<evidence type="ECO:0000313" key="1">
    <source>
        <dbReference type="EMBL" id="MBA8802248.1"/>
    </source>
</evidence>
<name>A0A7W3IX56_9ACTN</name>
<dbReference type="InterPro" id="IPR012545">
    <property type="entry name" value="DUF1697"/>
</dbReference>
<gene>
    <name evidence="1" type="ORF">FB382_000539</name>
</gene>
<accession>A0A7W3IX56</accession>
<dbReference type="SUPFAM" id="SSF160379">
    <property type="entry name" value="SP0830-like"/>
    <property type="match status" value="1"/>
</dbReference>
<dbReference type="RefSeq" id="WP_182536576.1">
    <property type="nucleotide sequence ID" value="NZ_JACGXA010000001.1"/>
</dbReference>
<protein>
    <recommendedName>
        <fullName evidence="3">DUF1697 domain-containing protein</fullName>
    </recommendedName>
</protein>
<dbReference type="Proteomes" id="UP000580910">
    <property type="component" value="Unassembled WGS sequence"/>
</dbReference>
<evidence type="ECO:0008006" key="3">
    <source>
        <dbReference type="Google" id="ProtNLM"/>
    </source>
</evidence>